<dbReference type="PANTHER" id="PTHR35010">
    <property type="entry name" value="BLL4672 PROTEIN-RELATED"/>
    <property type="match status" value="1"/>
</dbReference>
<dbReference type="GO" id="GO:0003677">
    <property type="term" value="F:DNA binding"/>
    <property type="evidence" value="ECO:0007669"/>
    <property type="project" value="InterPro"/>
</dbReference>
<name>A0A1T5LYV0_9MICO</name>
<evidence type="ECO:0000259" key="1">
    <source>
        <dbReference type="SMART" id="SM00530"/>
    </source>
</evidence>
<gene>
    <name evidence="2" type="ORF">SAMN04324258_4082</name>
</gene>
<dbReference type="Pfam" id="PF17765">
    <property type="entry name" value="MLTR_LBD"/>
    <property type="match status" value="1"/>
</dbReference>
<proteinExistence type="predicted"/>
<dbReference type="EMBL" id="FUZQ01000008">
    <property type="protein sequence ID" value="SKC80759.1"/>
    <property type="molecule type" value="Genomic_DNA"/>
</dbReference>
<dbReference type="RefSeq" id="WP_079576430.1">
    <property type="nucleotide sequence ID" value="NZ_FUZQ01000008.1"/>
</dbReference>
<evidence type="ECO:0000313" key="2">
    <source>
        <dbReference type="EMBL" id="SKC80759.1"/>
    </source>
</evidence>
<keyword evidence="3" id="KW-1185">Reference proteome</keyword>
<evidence type="ECO:0000313" key="3">
    <source>
        <dbReference type="Proteomes" id="UP000189777"/>
    </source>
</evidence>
<dbReference type="STRING" id="526729.SAMN04324258_4082"/>
<dbReference type="CDD" id="cd00093">
    <property type="entry name" value="HTH_XRE"/>
    <property type="match status" value="1"/>
</dbReference>
<dbReference type="Proteomes" id="UP000189777">
    <property type="component" value="Unassembled WGS sequence"/>
</dbReference>
<dbReference type="SMART" id="SM00530">
    <property type="entry name" value="HTH_XRE"/>
    <property type="match status" value="1"/>
</dbReference>
<organism evidence="2 3">
    <name type="scientific">Krasilnikoviella flava</name>
    <dbReference type="NCBI Taxonomy" id="526729"/>
    <lineage>
        <taxon>Bacteria</taxon>
        <taxon>Bacillati</taxon>
        <taxon>Actinomycetota</taxon>
        <taxon>Actinomycetes</taxon>
        <taxon>Micrococcales</taxon>
        <taxon>Promicromonosporaceae</taxon>
        <taxon>Krasilnikoviella</taxon>
    </lineage>
</organism>
<dbReference type="InterPro" id="IPR010982">
    <property type="entry name" value="Lambda_DNA-bd_dom_sf"/>
</dbReference>
<sequence length="297" mass="32758">MTATTPDRAALGAFLRERRGRVTPGDVGLSPGGRRRTPGLRREEVAQLAGVGVTWYTWLEQGRARNVSDQVLDAVARVLGLDDAERHHLMVLAGREHTVAPGPAPGVRPEQLAVLAGLLPYPAAVQTDCYDLLAANRAYRYLFDDLDARPPEDRNCAWLMFTEPRWRESLGDAEDGVLHNIAARLRAREPEHRDDPRWSALLARLRASSADFVRHWESYDVAGDSTQLRHYRSARAGQLDVHFQSLWLDRARGDRIIVMTPADDATAQRLERLDALVGAAPAVTSQVDAAAGPAAAR</sequence>
<protein>
    <submittedName>
        <fullName evidence="2">Helix-turn-helix domain-containing protein</fullName>
    </submittedName>
</protein>
<reference evidence="2 3" key="1">
    <citation type="submission" date="2017-02" db="EMBL/GenBank/DDBJ databases">
        <authorList>
            <person name="Peterson S.W."/>
        </authorList>
    </citation>
    <scope>NUCLEOTIDE SEQUENCE [LARGE SCALE GENOMIC DNA]</scope>
    <source>
        <strain evidence="2 3">DSM 21481</strain>
    </source>
</reference>
<dbReference type="InterPro" id="IPR001387">
    <property type="entry name" value="Cro/C1-type_HTH"/>
</dbReference>
<accession>A0A1T5LYV0</accession>
<feature type="domain" description="HTH cro/C1-type" evidence="1">
    <location>
        <begin position="14"/>
        <end position="86"/>
    </location>
</feature>
<dbReference type="PANTHER" id="PTHR35010:SF2">
    <property type="entry name" value="BLL4672 PROTEIN"/>
    <property type="match status" value="1"/>
</dbReference>
<dbReference type="Pfam" id="PF13560">
    <property type="entry name" value="HTH_31"/>
    <property type="match status" value="1"/>
</dbReference>
<dbReference type="Gene3D" id="3.30.450.180">
    <property type="match status" value="1"/>
</dbReference>
<dbReference type="AlphaFoldDB" id="A0A1T5LYV0"/>
<dbReference type="OrthoDB" id="4790304at2"/>
<dbReference type="InterPro" id="IPR041413">
    <property type="entry name" value="MLTR_LBD"/>
</dbReference>
<dbReference type="SUPFAM" id="SSF47413">
    <property type="entry name" value="lambda repressor-like DNA-binding domains"/>
    <property type="match status" value="1"/>
</dbReference>
<dbReference type="Gene3D" id="1.10.260.40">
    <property type="entry name" value="lambda repressor-like DNA-binding domains"/>
    <property type="match status" value="1"/>
</dbReference>